<feature type="transmembrane region" description="Helical" evidence="9">
    <location>
        <begin position="342"/>
        <end position="360"/>
    </location>
</feature>
<keyword evidence="7 9" id="KW-0472">Membrane</keyword>
<keyword evidence="6 9" id="KW-1133">Transmembrane helix</keyword>
<evidence type="ECO:0000256" key="7">
    <source>
        <dbReference type="ARBA" id="ARBA00023136"/>
    </source>
</evidence>
<feature type="transmembrane region" description="Helical" evidence="9">
    <location>
        <begin position="127"/>
        <end position="145"/>
    </location>
</feature>
<feature type="transmembrane region" description="Helical" evidence="9">
    <location>
        <begin position="188"/>
        <end position="213"/>
    </location>
</feature>
<dbReference type="InterPro" id="IPR006042">
    <property type="entry name" value="Xan_ur_permease"/>
</dbReference>
<dbReference type="PANTHER" id="PTHR42810">
    <property type="entry name" value="PURINE PERMEASE C1399.01C-RELATED"/>
    <property type="match status" value="1"/>
</dbReference>
<feature type="transmembrane region" description="Helical" evidence="9">
    <location>
        <begin position="12"/>
        <end position="33"/>
    </location>
</feature>
<organism evidence="10 11">
    <name type="scientific">Lacticaseibacillus jixianensis</name>
    <dbReference type="NCBI Taxonomy" id="2486012"/>
    <lineage>
        <taxon>Bacteria</taxon>
        <taxon>Bacillati</taxon>
        <taxon>Bacillota</taxon>
        <taxon>Bacilli</taxon>
        <taxon>Lactobacillales</taxon>
        <taxon>Lactobacillaceae</taxon>
        <taxon>Lacticaseibacillus</taxon>
    </lineage>
</organism>
<evidence type="ECO:0000256" key="5">
    <source>
        <dbReference type="ARBA" id="ARBA00022692"/>
    </source>
</evidence>
<protein>
    <submittedName>
        <fullName evidence="10">Nucleobase:cation symporter-2 family protein</fullName>
    </submittedName>
</protein>
<dbReference type="Proteomes" id="UP001597249">
    <property type="component" value="Unassembled WGS sequence"/>
</dbReference>
<dbReference type="NCBIfam" id="NF037981">
    <property type="entry name" value="NCS2_1"/>
    <property type="match status" value="1"/>
</dbReference>
<feature type="transmembrane region" description="Helical" evidence="9">
    <location>
        <begin position="400"/>
        <end position="420"/>
    </location>
</feature>
<dbReference type="NCBIfam" id="TIGR03173">
    <property type="entry name" value="pbuX"/>
    <property type="match status" value="1"/>
</dbReference>
<dbReference type="InterPro" id="IPR017588">
    <property type="entry name" value="UacT-like"/>
</dbReference>
<comment type="caution">
    <text evidence="10">The sequence shown here is derived from an EMBL/GenBank/DDBJ whole genome shotgun (WGS) entry which is preliminary data.</text>
</comment>
<keyword evidence="4" id="KW-1003">Cell membrane</keyword>
<keyword evidence="11" id="KW-1185">Reference proteome</keyword>
<dbReference type="Pfam" id="PF00860">
    <property type="entry name" value="Xan_ur_permease"/>
    <property type="match status" value="1"/>
</dbReference>
<proteinExistence type="inferred from homology"/>
<comment type="subcellular location">
    <subcellularLocation>
        <location evidence="1">Cell membrane</location>
        <topology evidence="1">Multi-pass membrane protein</topology>
    </subcellularLocation>
</comment>
<feature type="transmembrane region" description="Helical" evidence="9">
    <location>
        <begin position="45"/>
        <end position="64"/>
    </location>
</feature>
<feature type="transmembrane region" description="Helical" evidence="9">
    <location>
        <begin position="372"/>
        <end position="394"/>
    </location>
</feature>
<feature type="transmembrane region" description="Helical" evidence="9">
    <location>
        <begin position="96"/>
        <end position="115"/>
    </location>
</feature>
<keyword evidence="5 9" id="KW-0812">Transmembrane</keyword>
<feature type="transmembrane region" description="Helical" evidence="9">
    <location>
        <begin position="233"/>
        <end position="257"/>
    </location>
</feature>
<dbReference type="NCBIfam" id="TIGR00801">
    <property type="entry name" value="ncs2"/>
    <property type="match status" value="1"/>
</dbReference>
<gene>
    <name evidence="10" type="ORF">ACFQ3L_07435</name>
</gene>
<evidence type="ECO:0000256" key="6">
    <source>
        <dbReference type="ARBA" id="ARBA00022989"/>
    </source>
</evidence>
<sequence>MKQPDVSAPKAAVLGIQHLLAMYSGSVLVPILIGSALKFSSEQMTYLVSIDIFMCGIATALQVFGNKFFGIRLPVVLGCAVQAVAPLILIGQKFNIQTMYGAIIAAGVFVALIAGPFAKLRRLFPPLVTGSLITVIGLSLIPVAFQNLGGGNVAAKSFGSGANVLVGMATVLLILAFNVWGKGFVRSIAILIGLIGGTVLAGAFGMVSFQPVIAASWFHVPTPFYFGTPRFEWSSIATMILISLTSMVESTGVFFALGDVVERKITSEDLKKGYRAEGLAVMLGGIFNTFPYTTFSQNVGLVQLSGIKTRKPVIFSALFLVLLGLLPKIGALATIIPSPVLGGAMLVMFGMVAVQGIRMLQQVDFHNDKNLLVAAISIGLGLGVTVQPQIVQFLPKTLQLLFSSGILLASVSAVGLNLLFNAKTPPAELPEADGLNEGAAPAASGKGGNHD</sequence>
<feature type="transmembrane region" description="Helical" evidence="9">
    <location>
        <begin position="157"/>
        <end position="181"/>
    </location>
</feature>
<evidence type="ECO:0000256" key="4">
    <source>
        <dbReference type="ARBA" id="ARBA00022475"/>
    </source>
</evidence>
<feature type="transmembrane region" description="Helical" evidence="9">
    <location>
        <begin position="71"/>
        <end position="90"/>
    </location>
</feature>
<dbReference type="RefSeq" id="WP_125586190.1">
    <property type="nucleotide sequence ID" value="NZ_JBHTMO010000023.1"/>
</dbReference>
<evidence type="ECO:0000256" key="9">
    <source>
        <dbReference type="SAM" id="Phobius"/>
    </source>
</evidence>
<evidence type="ECO:0000256" key="8">
    <source>
        <dbReference type="SAM" id="MobiDB-lite"/>
    </source>
</evidence>
<dbReference type="PROSITE" id="PS01116">
    <property type="entry name" value="XANTH_URACIL_PERMASE"/>
    <property type="match status" value="1"/>
</dbReference>
<accession>A0ABW4B8Q8</accession>
<reference evidence="11" key="1">
    <citation type="journal article" date="2019" name="Int. J. Syst. Evol. Microbiol.">
        <title>The Global Catalogue of Microorganisms (GCM) 10K type strain sequencing project: providing services to taxonomists for standard genome sequencing and annotation.</title>
        <authorList>
            <consortium name="The Broad Institute Genomics Platform"/>
            <consortium name="The Broad Institute Genome Sequencing Center for Infectious Disease"/>
            <person name="Wu L."/>
            <person name="Ma J."/>
        </authorList>
    </citation>
    <scope>NUCLEOTIDE SEQUENCE [LARGE SCALE GENOMIC DNA]</scope>
    <source>
        <strain evidence="11">CCM 8911</strain>
    </source>
</reference>
<evidence type="ECO:0000313" key="11">
    <source>
        <dbReference type="Proteomes" id="UP001597249"/>
    </source>
</evidence>
<dbReference type="InterPro" id="IPR006043">
    <property type="entry name" value="NCS2"/>
</dbReference>
<feature type="transmembrane region" description="Helical" evidence="9">
    <location>
        <begin position="313"/>
        <end position="336"/>
    </location>
</feature>
<dbReference type="PANTHER" id="PTHR42810:SF4">
    <property type="entry name" value="URIC ACID TRANSPORTER UACT"/>
    <property type="match status" value="1"/>
</dbReference>
<feature type="region of interest" description="Disordered" evidence="8">
    <location>
        <begin position="430"/>
        <end position="451"/>
    </location>
</feature>
<evidence type="ECO:0000256" key="2">
    <source>
        <dbReference type="ARBA" id="ARBA00008821"/>
    </source>
</evidence>
<evidence type="ECO:0000256" key="3">
    <source>
        <dbReference type="ARBA" id="ARBA00022448"/>
    </source>
</evidence>
<evidence type="ECO:0000256" key="1">
    <source>
        <dbReference type="ARBA" id="ARBA00004651"/>
    </source>
</evidence>
<keyword evidence="3" id="KW-0813">Transport</keyword>
<dbReference type="EMBL" id="JBHTMO010000023">
    <property type="protein sequence ID" value="MFD1393404.1"/>
    <property type="molecule type" value="Genomic_DNA"/>
</dbReference>
<comment type="similarity">
    <text evidence="2">Belongs to the nucleobase:cation symporter-2 (NCS2) (TC 2.A.40) family.</text>
</comment>
<name>A0ABW4B8Q8_9LACO</name>
<evidence type="ECO:0000313" key="10">
    <source>
        <dbReference type="EMBL" id="MFD1393404.1"/>
    </source>
</evidence>